<keyword evidence="2" id="KW-1185">Reference proteome</keyword>
<reference evidence="1 2" key="1">
    <citation type="submission" date="2019-03" db="EMBL/GenBank/DDBJ databases">
        <title>Genomic Encyclopedia of Type Strains, Phase IV (KMG-IV): sequencing the most valuable type-strain genomes for metagenomic binning, comparative biology and taxonomic classification.</title>
        <authorList>
            <person name="Goeker M."/>
        </authorList>
    </citation>
    <scope>NUCLEOTIDE SEQUENCE [LARGE SCALE GENOMIC DNA]</scope>
    <source>
        <strain evidence="1 2">DSM 103923</strain>
    </source>
</reference>
<dbReference type="AlphaFoldDB" id="A0A4R3JVJ3"/>
<sequence length="161" mass="17257">MMLGRCPVCHSHLSLEAIVQDDAARELLGVLSALDATLSRALVGYLGLWRPAKQDLRWDRALRLAREALALSDDAARLALALSETTEAIRAKGGATPIKSHGYLKRVLEGAPQAAGAVMVAQPAPHASQRVDRIKAPSATVDGVMRLEALKRRARGEVGHE</sequence>
<organism evidence="1 2">
    <name type="scientific">Sulfuritortus calidifontis</name>
    <dbReference type="NCBI Taxonomy" id="1914471"/>
    <lineage>
        <taxon>Bacteria</taxon>
        <taxon>Pseudomonadati</taxon>
        <taxon>Pseudomonadota</taxon>
        <taxon>Betaproteobacteria</taxon>
        <taxon>Nitrosomonadales</taxon>
        <taxon>Thiobacillaceae</taxon>
        <taxon>Sulfuritortus</taxon>
    </lineage>
</organism>
<dbReference type="OrthoDB" id="6872885at2"/>
<name>A0A4R3JVJ3_9PROT</name>
<dbReference type="Proteomes" id="UP000295135">
    <property type="component" value="Unassembled WGS sequence"/>
</dbReference>
<protein>
    <submittedName>
        <fullName evidence="1">Uncharacterized protein</fullName>
    </submittedName>
</protein>
<evidence type="ECO:0000313" key="1">
    <source>
        <dbReference type="EMBL" id="TCS70696.1"/>
    </source>
</evidence>
<dbReference type="RefSeq" id="WP_126463914.1">
    <property type="nucleotide sequence ID" value="NZ_AP018721.1"/>
</dbReference>
<dbReference type="EMBL" id="SLZY01000014">
    <property type="protein sequence ID" value="TCS70696.1"/>
    <property type="molecule type" value="Genomic_DNA"/>
</dbReference>
<accession>A0A4R3JVJ3</accession>
<proteinExistence type="predicted"/>
<comment type="caution">
    <text evidence="1">The sequence shown here is derived from an EMBL/GenBank/DDBJ whole genome shotgun (WGS) entry which is preliminary data.</text>
</comment>
<gene>
    <name evidence="1" type="ORF">EDC61_11423</name>
</gene>
<evidence type="ECO:0000313" key="2">
    <source>
        <dbReference type="Proteomes" id="UP000295135"/>
    </source>
</evidence>